<comment type="caution">
    <text evidence="2">The sequence shown here is derived from an EMBL/GenBank/DDBJ whole genome shotgun (WGS) entry which is preliminary data.</text>
</comment>
<organism evidence="2 3">
    <name type="scientific">Chryseobacterium piperi</name>
    <dbReference type="NCBI Taxonomy" id="558152"/>
    <lineage>
        <taxon>Bacteria</taxon>
        <taxon>Pseudomonadati</taxon>
        <taxon>Bacteroidota</taxon>
        <taxon>Flavobacteriia</taxon>
        <taxon>Flavobacteriales</taxon>
        <taxon>Weeksellaceae</taxon>
        <taxon>Chryseobacterium group</taxon>
        <taxon>Chryseobacterium</taxon>
    </lineage>
</organism>
<name>A0A086BMX9_9FLAO</name>
<feature type="signal peptide" evidence="1">
    <location>
        <begin position="1"/>
        <end position="21"/>
    </location>
</feature>
<evidence type="ECO:0000313" key="2">
    <source>
        <dbReference type="EMBL" id="KFF30293.1"/>
    </source>
</evidence>
<dbReference type="STRING" id="558152.IQ37_00485"/>
<feature type="chain" id="PRO_5001804622" evidence="1">
    <location>
        <begin position="22"/>
        <end position="137"/>
    </location>
</feature>
<dbReference type="Proteomes" id="UP000028709">
    <property type="component" value="Unassembled WGS sequence"/>
</dbReference>
<keyword evidence="1" id="KW-0732">Signal</keyword>
<evidence type="ECO:0000313" key="3">
    <source>
        <dbReference type="Proteomes" id="UP000028709"/>
    </source>
</evidence>
<sequence length="137" mass="15698">MKKILLAFCFALFGVLISAQSSYEKTLNQKAEKISTAKTIADYDKLFKEFSELKKTKDPYKWKAYYYAGLMLYNKTELLLKNNKKTDIREINSLAEKYVLGSLAAEPDNKENNDLLNLIREQKTKSEVGGTILANKK</sequence>
<accession>A0A086BMX9</accession>
<dbReference type="OrthoDB" id="1250422at2"/>
<evidence type="ECO:0000256" key="1">
    <source>
        <dbReference type="SAM" id="SignalP"/>
    </source>
</evidence>
<gene>
    <name evidence="2" type="ORF">IQ37_00485</name>
</gene>
<dbReference type="EMBL" id="JPRJ01000001">
    <property type="protein sequence ID" value="KFF30293.1"/>
    <property type="molecule type" value="Genomic_DNA"/>
</dbReference>
<dbReference type="KEGG" id="cpip:CJF12_12890"/>
<dbReference type="eggNOG" id="ENOG502ZZS1">
    <property type="taxonomic scope" value="Bacteria"/>
</dbReference>
<dbReference type="RefSeq" id="WP_034680507.1">
    <property type="nucleotide sequence ID" value="NZ_CP023049.2"/>
</dbReference>
<dbReference type="AlphaFoldDB" id="A0A086BMX9"/>
<proteinExistence type="predicted"/>
<reference evidence="2 3" key="1">
    <citation type="submission" date="2014-07" db="EMBL/GenBank/DDBJ databases">
        <title>Genome of Chryseobacterium piperi CTM.</title>
        <authorList>
            <person name="Pipes S.E."/>
            <person name="Stropko S.J."/>
            <person name="Newman J.D."/>
        </authorList>
    </citation>
    <scope>NUCLEOTIDE SEQUENCE [LARGE SCALE GENOMIC DNA]</scope>
    <source>
        <strain evidence="2 3">CTM</strain>
    </source>
</reference>
<keyword evidence="3" id="KW-1185">Reference proteome</keyword>
<protein>
    <submittedName>
        <fullName evidence="2">Uncharacterized protein</fullName>
    </submittedName>
</protein>